<proteinExistence type="predicted"/>
<dbReference type="AlphaFoldDB" id="A0A940SWR7"/>
<keyword evidence="1" id="KW-0812">Transmembrane</keyword>
<keyword evidence="1" id="KW-1133">Transmembrane helix</keyword>
<name>A0A940SWR7_9ENTE</name>
<comment type="caution">
    <text evidence="2">The sequence shown here is derived from an EMBL/GenBank/DDBJ whole genome shotgun (WGS) entry which is preliminary data.</text>
</comment>
<dbReference type="RefSeq" id="WP_209527860.1">
    <property type="nucleotide sequence ID" value="NZ_JAEEGA010000007.1"/>
</dbReference>
<organism evidence="2 3">
    <name type="scientific">Vagococcus allomyrinae</name>
    <dbReference type="NCBI Taxonomy" id="2794353"/>
    <lineage>
        <taxon>Bacteria</taxon>
        <taxon>Bacillati</taxon>
        <taxon>Bacillota</taxon>
        <taxon>Bacilli</taxon>
        <taxon>Lactobacillales</taxon>
        <taxon>Enterococcaceae</taxon>
        <taxon>Vagococcus</taxon>
    </lineage>
</organism>
<sequence length="49" mass="5183">MTWTAEMFEPIVDAAKAFVPIGIGVGVAYFVVVGGAKKGFAFIRGMFKG</sequence>
<keyword evidence="3" id="KW-1185">Reference proteome</keyword>
<feature type="transmembrane region" description="Helical" evidence="1">
    <location>
        <begin position="17"/>
        <end position="36"/>
    </location>
</feature>
<keyword evidence="1" id="KW-0472">Membrane</keyword>
<accession>A0A940SWR7</accession>
<dbReference type="Proteomes" id="UP000674938">
    <property type="component" value="Unassembled WGS sequence"/>
</dbReference>
<dbReference type="EMBL" id="JAEEGA010000007">
    <property type="protein sequence ID" value="MBP1041638.1"/>
    <property type="molecule type" value="Genomic_DNA"/>
</dbReference>
<evidence type="ECO:0000313" key="2">
    <source>
        <dbReference type="EMBL" id="MBP1041638.1"/>
    </source>
</evidence>
<reference evidence="2" key="1">
    <citation type="submission" date="2020-12" db="EMBL/GenBank/DDBJ databases">
        <title>Vagococcus allomyrinae sp. nov. and Enterococcus lavae sp. nov., isolated from the larvae of Allomyrina dichotoma.</title>
        <authorList>
            <person name="Lee S.D."/>
        </authorList>
    </citation>
    <scope>NUCLEOTIDE SEQUENCE</scope>
    <source>
        <strain evidence="2">BWB3-3</strain>
    </source>
</reference>
<evidence type="ECO:0000256" key="1">
    <source>
        <dbReference type="SAM" id="Phobius"/>
    </source>
</evidence>
<gene>
    <name evidence="2" type="ORF">I6N95_11530</name>
</gene>
<evidence type="ECO:0000313" key="3">
    <source>
        <dbReference type="Proteomes" id="UP000674938"/>
    </source>
</evidence>
<protein>
    <submittedName>
        <fullName evidence="2">Uncharacterized protein</fullName>
    </submittedName>
</protein>